<dbReference type="RefSeq" id="NP_038244.1">
    <property type="nucleotide sequence ID" value="NC_002177.1"/>
</dbReference>
<sequence length="106" mass="12189">MAIVFFFFFVFVLLFRLDLVVFLLYLEFMFLICLFYLVGWGCLDWFGLFFMSFAACEGVLGVSFLLFVNKKGIGMIATTVNYEKVCGVHGPDNVMLKYIACWNLGL</sequence>
<organism evidence="2">
    <name type="scientific">Halocynthia roretzi</name>
    <name type="common">Sea squirt</name>
    <name type="synonym">Cynthia roretzi</name>
    <dbReference type="NCBI Taxonomy" id="7729"/>
    <lineage>
        <taxon>Eukaryota</taxon>
        <taxon>Metazoa</taxon>
        <taxon>Chordata</taxon>
        <taxon>Tunicata</taxon>
        <taxon>Ascidiacea</taxon>
        <taxon>Stolidobranchia</taxon>
        <taxon>Pyuridae</taxon>
        <taxon>Halocynthia</taxon>
    </lineage>
</organism>
<dbReference type="GeneID" id="808970"/>
<feature type="transmembrane region" description="Helical" evidence="1">
    <location>
        <begin position="7"/>
        <end position="39"/>
    </location>
</feature>
<accession>Q9T9H5</accession>
<name>Q9T9H5_HALRO</name>
<evidence type="ECO:0000313" key="2">
    <source>
        <dbReference type="EMBL" id="BAA88255.1"/>
    </source>
</evidence>
<proteinExistence type="predicted"/>
<protein>
    <submittedName>
        <fullName evidence="2">NADH dehydrogenase subunit 4L</fullName>
    </submittedName>
</protein>
<keyword evidence="2" id="KW-0496">Mitochondrion</keyword>
<dbReference type="Gene3D" id="1.10.287.3510">
    <property type="match status" value="1"/>
</dbReference>
<keyword evidence="1" id="KW-0812">Transmembrane</keyword>
<dbReference type="AlphaFoldDB" id="Q9T9H5"/>
<feature type="transmembrane region" description="Helical" evidence="1">
    <location>
        <begin position="45"/>
        <end position="68"/>
    </location>
</feature>
<reference evidence="2" key="1">
    <citation type="journal article" date="1999" name="Genetics">
        <title>Complete DNA sequence of the mitochondrial genome of the ascidian Halocynthia roretzi (Chordata, Urochordata).</title>
        <authorList>
            <person name="Yokobori S."/>
            <person name="Ueda T."/>
            <person name="Feldmaier-Fuchs G."/>
            <person name="Paabo S."/>
            <person name="Ueshima R."/>
            <person name="Kondow A."/>
            <person name="Nishikawa K."/>
            <person name="Watanabe K."/>
        </authorList>
    </citation>
    <scope>NUCLEOTIDE SEQUENCE</scope>
</reference>
<keyword evidence="1" id="KW-0472">Membrane</keyword>
<keyword evidence="1" id="KW-1133">Transmembrane helix</keyword>
<evidence type="ECO:0000256" key="1">
    <source>
        <dbReference type="SAM" id="Phobius"/>
    </source>
</evidence>
<dbReference type="CTD" id="4539"/>
<geneLocation type="mitochondrion" evidence="2"/>
<dbReference type="EMBL" id="AB024528">
    <property type="protein sequence ID" value="BAA88255.1"/>
    <property type="molecule type" value="Genomic_DNA"/>
</dbReference>